<feature type="region of interest" description="Disordered" evidence="7">
    <location>
        <begin position="692"/>
        <end position="732"/>
    </location>
</feature>
<feature type="transmembrane region" description="Helical" evidence="8">
    <location>
        <begin position="221"/>
        <end position="242"/>
    </location>
</feature>
<dbReference type="GO" id="GO:0003723">
    <property type="term" value="F:RNA binding"/>
    <property type="evidence" value="ECO:0007669"/>
    <property type="project" value="UniProtKB-UniRule"/>
</dbReference>
<dbReference type="PROSITE" id="PS50850">
    <property type="entry name" value="MFS"/>
    <property type="match status" value="1"/>
</dbReference>
<dbReference type="STRING" id="1664694.A0A0N1GZ45"/>
<sequence>MQPSVKVPQEYPSSFKGDFIHRSRPRADSPTFVNRVVSKLLAIMEVKHDDKSPTQGQAQEVETVSPSTEVSSGEKFPRPDVYQESGVHHTMNFQLFMGLTAMSFLWVGSQIPLYLFGSVLPRIYQDIGGVDRYTWFVIGYLIPNAALCPFVGALSDLFGRRYVAAGGQIALIVGPIITATATTMNTAIGGQVFSGLGAGLNELIALAGTAEMVPVAKRGTYVGLVVLTILPFCPSVIYAQLIAEASNWRYNGILVCVWNFLGLLFVWFFYKDPPKPANVLSRKEILSQVDYIGGALSIGGVLCFMMGMQWGGNQYPWSSAHVLAPFILGIIMIVAFFVYEIWIAKYPMCPPKLFTKAKRTTIIILLITFFSGGNFFVLLLFWPTQIYNVYGDDPVGVGIRSLPIGFGIIGGAVVALILIPITGGRIKMIFIIATAMMTAFCGAISISTPHNLGVMYVLVTFASFGVGGVIIPSSIIAQICCPSDLIATITAITLAIRYIGGAIGYTAYYNIFYHYFTRYATDIVATKAIILQGIVSPAYIPLVEELTLLVANAQFVELRELIASDDRIMRKDEAEGIIIAAAQEAFALGYRYPYWMSIAFGSICLILAFFLNDIKELLSMEVAANVDPRETEANPLSSTMLAIRRSALRILSSSPSAFAYKPRTITSLSQSYLKAKPAASLSGFQRRWASGEAAAEEEAPISKLQPTPQEEVENAIHEDEAKPEDTPAEASGTDAVVQEIVEDAPASETAAVDADVEATPIPSEPPAPASQAESQGGWSPGPRAARLDESPADKMKRIAEPKRTVYIGNLFFDVTEDDLKKELIRFGPIEQLRLLRDGRGLSKGFGYVDFETIEAATAAINALHQQVYEGRRLVVQYAAYTTQSARDARASRMNSDDSPRNPPSKTLFIGNMSYEMTDRDLNNLFRGIRNVVDVRVAIDRRTGQPRGFAHADFIDVKSAQEALKTLSTKETYGRKLRLDYSFGNSSAARNEQQPPPTS</sequence>
<comment type="subcellular location">
    <subcellularLocation>
        <location evidence="1">Membrane</location>
        <topology evidence="1">Multi-pass membrane protein</topology>
    </subcellularLocation>
</comment>
<dbReference type="InterPro" id="IPR010573">
    <property type="entry name" value="MFS_Str1/Tri12-like"/>
</dbReference>
<feature type="compositionally biased region" description="Low complexity" evidence="7">
    <location>
        <begin position="60"/>
        <end position="74"/>
    </location>
</feature>
<keyword evidence="6" id="KW-0694">RNA-binding</keyword>
<dbReference type="Pfam" id="PF00076">
    <property type="entry name" value="RRM_1"/>
    <property type="match status" value="2"/>
</dbReference>
<dbReference type="Gene3D" id="3.30.70.330">
    <property type="match status" value="2"/>
</dbReference>
<evidence type="ECO:0000313" key="11">
    <source>
        <dbReference type="EMBL" id="KPI36293.1"/>
    </source>
</evidence>
<dbReference type="InterPro" id="IPR020846">
    <property type="entry name" value="MFS_dom"/>
</dbReference>
<feature type="transmembrane region" description="Helical" evidence="8">
    <location>
        <begin position="135"/>
        <end position="155"/>
    </location>
</feature>
<organism evidence="11 12">
    <name type="scientific">Cyphellophora attinorum</name>
    <dbReference type="NCBI Taxonomy" id="1664694"/>
    <lineage>
        <taxon>Eukaryota</taxon>
        <taxon>Fungi</taxon>
        <taxon>Dikarya</taxon>
        <taxon>Ascomycota</taxon>
        <taxon>Pezizomycotina</taxon>
        <taxon>Eurotiomycetes</taxon>
        <taxon>Chaetothyriomycetidae</taxon>
        <taxon>Chaetothyriales</taxon>
        <taxon>Cyphellophoraceae</taxon>
        <taxon>Cyphellophora</taxon>
    </lineage>
</organism>
<keyword evidence="12" id="KW-1185">Reference proteome</keyword>
<evidence type="ECO:0000256" key="3">
    <source>
        <dbReference type="ARBA" id="ARBA00022692"/>
    </source>
</evidence>
<evidence type="ECO:0000256" key="5">
    <source>
        <dbReference type="ARBA" id="ARBA00023136"/>
    </source>
</evidence>
<keyword evidence="2" id="KW-0813">Transport</keyword>
<feature type="region of interest" description="Disordered" evidence="7">
    <location>
        <begin position="1"/>
        <end position="27"/>
    </location>
</feature>
<feature type="domain" description="Major facilitator superfamily (MFS) profile" evidence="10">
    <location>
        <begin position="96"/>
        <end position="544"/>
    </location>
</feature>
<feature type="domain" description="RRM" evidence="9">
    <location>
        <begin position="803"/>
        <end position="880"/>
    </location>
</feature>
<feature type="transmembrane region" description="Helical" evidence="8">
    <location>
        <begin position="402"/>
        <end position="421"/>
    </location>
</feature>
<evidence type="ECO:0000256" key="2">
    <source>
        <dbReference type="ARBA" id="ARBA00022448"/>
    </source>
</evidence>
<dbReference type="PANTHER" id="PTHR23501">
    <property type="entry name" value="MAJOR FACILITATOR SUPERFAMILY"/>
    <property type="match status" value="1"/>
</dbReference>
<dbReference type="SUPFAM" id="SSF103473">
    <property type="entry name" value="MFS general substrate transporter"/>
    <property type="match status" value="1"/>
</dbReference>
<accession>A0A0N1GZ45</accession>
<name>A0A0N1GZ45_9EURO</name>
<protein>
    <submittedName>
        <fullName evidence="11">Putative HC-toxin efflux carrier TOXA</fullName>
    </submittedName>
</protein>
<dbReference type="RefSeq" id="XP_017996256.1">
    <property type="nucleotide sequence ID" value="XM_018147697.1"/>
</dbReference>
<dbReference type="InterPro" id="IPR000504">
    <property type="entry name" value="RRM_dom"/>
</dbReference>
<gene>
    <name evidence="11" type="ORF">AB675_7338</name>
</gene>
<proteinExistence type="predicted"/>
<evidence type="ECO:0000259" key="10">
    <source>
        <dbReference type="PROSITE" id="PS50850"/>
    </source>
</evidence>
<keyword evidence="5 8" id="KW-0472">Membrane</keyword>
<dbReference type="SMART" id="SM00360">
    <property type="entry name" value="RRM"/>
    <property type="match status" value="2"/>
</dbReference>
<evidence type="ECO:0000256" key="6">
    <source>
        <dbReference type="PROSITE-ProRule" id="PRU00176"/>
    </source>
</evidence>
<reference evidence="11 12" key="1">
    <citation type="submission" date="2015-06" db="EMBL/GenBank/DDBJ databases">
        <title>Draft genome of the ant-associated black yeast Phialophora attae CBS 131958.</title>
        <authorList>
            <person name="Moreno L.F."/>
            <person name="Stielow B.J."/>
            <person name="de Hoog S."/>
            <person name="Vicente V.A."/>
            <person name="Weiss V.A."/>
            <person name="de Vries M."/>
            <person name="Cruz L.M."/>
            <person name="Souza E.M."/>
        </authorList>
    </citation>
    <scope>NUCLEOTIDE SEQUENCE [LARGE SCALE GENOMIC DNA]</scope>
    <source>
        <strain evidence="11 12">CBS 131958</strain>
    </source>
</reference>
<dbReference type="PROSITE" id="PS50102">
    <property type="entry name" value="RRM"/>
    <property type="match status" value="2"/>
</dbReference>
<feature type="domain" description="RRM" evidence="9">
    <location>
        <begin position="905"/>
        <end position="983"/>
    </location>
</feature>
<dbReference type="GO" id="GO:0005886">
    <property type="term" value="C:plasma membrane"/>
    <property type="evidence" value="ECO:0007669"/>
    <property type="project" value="TreeGrafter"/>
</dbReference>
<feature type="transmembrane region" description="Helical" evidence="8">
    <location>
        <begin position="291"/>
        <end position="310"/>
    </location>
</feature>
<feature type="compositionally biased region" description="Basic and acidic residues" evidence="7">
    <location>
        <begin position="714"/>
        <end position="725"/>
    </location>
</feature>
<evidence type="ECO:0000259" key="9">
    <source>
        <dbReference type="PROSITE" id="PS50102"/>
    </source>
</evidence>
<dbReference type="GO" id="GO:0022857">
    <property type="term" value="F:transmembrane transporter activity"/>
    <property type="evidence" value="ECO:0007669"/>
    <property type="project" value="InterPro"/>
</dbReference>
<feature type="transmembrane region" description="Helical" evidence="8">
    <location>
        <begin position="428"/>
        <end position="447"/>
    </location>
</feature>
<dbReference type="GeneID" id="28739577"/>
<dbReference type="SUPFAM" id="SSF54928">
    <property type="entry name" value="RNA-binding domain, RBD"/>
    <property type="match status" value="2"/>
</dbReference>
<feature type="transmembrane region" description="Helical" evidence="8">
    <location>
        <begin position="95"/>
        <end position="115"/>
    </location>
</feature>
<evidence type="ECO:0000256" key="1">
    <source>
        <dbReference type="ARBA" id="ARBA00004141"/>
    </source>
</evidence>
<feature type="transmembrane region" description="Helical" evidence="8">
    <location>
        <begin position="162"/>
        <end position="182"/>
    </location>
</feature>
<comment type="caution">
    <text evidence="11">The sequence shown here is derived from an EMBL/GenBank/DDBJ whole genome shotgun (WGS) entry which is preliminary data.</text>
</comment>
<feature type="region of interest" description="Disordered" evidence="7">
    <location>
        <begin position="49"/>
        <end position="77"/>
    </location>
</feature>
<feature type="compositionally biased region" description="Basic and acidic residues" evidence="7">
    <location>
        <begin position="18"/>
        <end position="27"/>
    </location>
</feature>
<dbReference type="Proteomes" id="UP000038010">
    <property type="component" value="Unassembled WGS sequence"/>
</dbReference>
<evidence type="ECO:0000256" key="4">
    <source>
        <dbReference type="ARBA" id="ARBA00022989"/>
    </source>
</evidence>
<dbReference type="EMBL" id="LFJN01000032">
    <property type="protein sequence ID" value="KPI36293.1"/>
    <property type="molecule type" value="Genomic_DNA"/>
</dbReference>
<feature type="transmembrane region" description="Helical" evidence="8">
    <location>
        <begin position="485"/>
        <end position="508"/>
    </location>
</feature>
<dbReference type="InterPro" id="IPR005829">
    <property type="entry name" value="Sugar_transporter_CS"/>
</dbReference>
<dbReference type="VEuPathDB" id="FungiDB:AB675_7338"/>
<keyword evidence="3 8" id="KW-0812">Transmembrane</keyword>
<feature type="transmembrane region" description="Helical" evidence="8">
    <location>
        <begin position="248"/>
        <end position="270"/>
    </location>
</feature>
<evidence type="ECO:0000313" key="12">
    <source>
        <dbReference type="Proteomes" id="UP000038010"/>
    </source>
</evidence>
<feature type="transmembrane region" description="Helical" evidence="8">
    <location>
        <begin position="453"/>
        <end position="473"/>
    </location>
</feature>
<dbReference type="PANTHER" id="PTHR23501:SF109">
    <property type="entry name" value="MAJOR FACILITATOR SUPERFAMILY (MFS) PROFILE DOMAIN-CONTAINING PROTEIN-RELATED"/>
    <property type="match status" value="1"/>
</dbReference>
<dbReference type="PROSITE" id="PS00216">
    <property type="entry name" value="SUGAR_TRANSPORT_1"/>
    <property type="match status" value="1"/>
</dbReference>
<feature type="compositionally biased region" description="Basic and acidic residues" evidence="7">
    <location>
        <begin position="785"/>
        <end position="796"/>
    </location>
</feature>
<dbReference type="AlphaFoldDB" id="A0A0N1GZ45"/>
<dbReference type="Gene3D" id="1.20.1250.20">
    <property type="entry name" value="MFS general substrate transporter like domains"/>
    <property type="match status" value="1"/>
</dbReference>
<feature type="region of interest" description="Disordered" evidence="7">
    <location>
        <begin position="886"/>
        <end position="905"/>
    </location>
</feature>
<feature type="compositionally biased region" description="Basic and acidic residues" evidence="7">
    <location>
        <begin position="886"/>
        <end position="899"/>
    </location>
</feature>
<feature type="transmembrane region" description="Helical" evidence="8">
    <location>
        <begin position="188"/>
        <end position="209"/>
    </location>
</feature>
<dbReference type="InterPro" id="IPR035979">
    <property type="entry name" value="RBD_domain_sf"/>
</dbReference>
<feature type="transmembrane region" description="Helical" evidence="8">
    <location>
        <begin position="362"/>
        <end position="382"/>
    </location>
</feature>
<feature type="region of interest" description="Disordered" evidence="7">
    <location>
        <begin position="758"/>
        <end position="796"/>
    </location>
</feature>
<evidence type="ECO:0000256" key="7">
    <source>
        <dbReference type="SAM" id="MobiDB-lite"/>
    </source>
</evidence>
<dbReference type="InterPro" id="IPR036259">
    <property type="entry name" value="MFS_trans_sf"/>
</dbReference>
<dbReference type="InterPro" id="IPR012677">
    <property type="entry name" value="Nucleotide-bd_a/b_plait_sf"/>
</dbReference>
<feature type="transmembrane region" description="Helical" evidence="8">
    <location>
        <begin position="592"/>
        <end position="611"/>
    </location>
</feature>
<dbReference type="OrthoDB" id="6730379at2759"/>
<keyword evidence="4 8" id="KW-1133">Transmembrane helix</keyword>
<evidence type="ECO:0000256" key="8">
    <source>
        <dbReference type="SAM" id="Phobius"/>
    </source>
</evidence>
<dbReference type="Pfam" id="PF06609">
    <property type="entry name" value="TRI12"/>
    <property type="match status" value="1"/>
</dbReference>
<feature type="transmembrane region" description="Helical" evidence="8">
    <location>
        <begin position="322"/>
        <end position="342"/>
    </location>
</feature>
<dbReference type="CDD" id="cd00590">
    <property type="entry name" value="RRM_SF"/>
    <property type="match status" value="1"/>
</dbReference>